<reference evidence="1" key="2">
    <citation type="submission" date="2020-03" db="EMBL/GenBank/DDBJ databases">
        <title>Walnut 2.0.</title>
        <authorList>
            <person name="Marrano A."/>
            <person name="Britton M."/>
            <person name="Zimin A.V."/>
            <person name="Zaini P.A."/>
            <person name="Workman R."/>
            <person name="Puiu D."/>
            <person name="Bianco L."/>
            <person name="Allen B.J."/>
            <person name="Troggio M."/>
            <person name="Leslie C.A."/>
            <person name="Timp W."/>
            <person name="Dendekar A."/>
            <person name="Salzberg S.L."/>
            <person name="Neale D.B."/>
        </authorList>
    </citation>
    <scope>NUCLEOTIDE SEQUENCE</scope>
    <source>
        <tissue evidence="1">Leaves</tissue>
    </source>
</reference>
<accession>A0A833Y5Z3</accession>
<name>A0A833Y5Z3_JUGRE</name>
<sequence>MGTPMMPKTKGLTSDIPYFDPGHYHSIVDALQYLTLTCPNLTYCVNFFSQFMHSPTIAHYKMVKRILCYLHGTVDIGMHFTSQSTLAIYAFSDADWAGCPQTRRFITGYCVFLGRNCISWIAKKQHTVSQSSSKVEYHAMAHTATELT</sequence>
<organism evidence="1 2">
    <name type="scientific">Juglans regia</name>
    <name type="common">English walnut</name>
    <dbReference type="NCBI Taxonomy" id="51240"/>
    <lineage>
        <taxon>Eukaryota</taxon>
        <taxon>Viridiplantae</taxon>
        <taxon>Streptophyta</taxon>
        <taxon>Embryophyta</taxon>
        <taxon>Tracheophyta</taxon>
        <taxon>Spermatophyta</taxon>
        <taxon>Magnoliopsida</taxon>
        <taxon>eudicotyledons</taxon>
        <taxon>Gunneridae</taxon>
        <taxon>Pentapetalae</taxon>
        <taxon>rosids</taxon>
        <taxon>fabids</taxon>
        <taxon>Fagales</taxon>
        <taxon>Juglandaceae</taxon>
        <taxon>Juglans</taxon>
    </lineage>
</organism>
<reference evidence="1" key="1">
    <citation type="submission" date="2015-10" db="EMBL/GenBank/DDBJ databases">
        <authorList>
            <person name="Martinez-Garcia P.J."/>
            <person name="Crepeau M.W."/>
            <person name="Puiu D."/>
            <person name="Gonzalez-Ibeas D."/>
            <person name="Whalen J."/>
            <person name="Stevens K."/>
            <person name="Paul R."/>
            <person name="Butterfield T."/>
            <person name="Britton M."/>
            <person name="Reagan R."/>
            <person name="Chakraborty S."/>
            <person name="Walawage S.L."/>
            <person name="Vasquez-Gross H.A."/>
            <person name="Cardeno C."/>
            <person name="Famula R."/>
            <person name="Pratt K."/>
            <person name="Kuruganti S."/>
            <person name="Aradhya M.K."/>
            <person name="Leslie C.A."/>
            <person name="Dandekar A.M."/>
            <person name="Salzberg S.L."/>
            <person name="Wegrzyn J.L."/>
            <person name="Langley C.H."/>
            <person name="Neale D.B."/>
        </authorList>
    </citation>
    <scope>NUCLEOTIDE SEQUENCE</scope>
    <source>
        <tissue evidence="1">Leaves</tissue>
    </source>
</reference>
<comment type="caution">
    <text evidence="1">The sequence shown here is derived from an EMBL/GenBank/DDBJ whole genome shotgun (WGS) entry which is preliminary data.</text>
</comment>
<evidence type="ECO:0000313" key="2">
    <source>
        <dbReference type="Proteomes" id="UP000619265"/>
    </source>
</evidence>
<dbReference type="PANTHER" id="PTHR11439:SF524">
    <property type="entry name" value="RNA-DIRECTED DNA POLYMERASE, PROTEIN KINASE RLK-PELLE-DLSV FAMILY"/>
    <property type="match status" value="1"/>
</dbReference>
<dbReference type="PANTHER" id="PTHR11439">
    <property type="entry name" value="GAG-POL-RELATED RETROTRANSPOSON"/>
    <property type="match status" value="1"/>
</dbReference>
<evidence type="ECO:0008006" key="3">
    <source>
        <dbReference type="Google" id="ProtNLM"/>
    </source>
</evidence>
<dbReference type="EMBL" id="LIHL02000002">
    <property type="protein sequence ID" value="KAF5478156.1"/>
    <property type="molecule type" value="Genomic_DNA"/>
</dbReference>
<evidence type="ECO:0000313" key="1">
    <source>
        <dbReference type="EMBL" id="KAF5478156.1"/>
    </source>
</evidence>
<dbReference type="Proteomes" id="UP000619265">
    <property type="component" value="Unassembled WGS sequence"/>
</dbReference>
<dbReference type="Gramene" id="Jr02_16840_p1">
    <property type="protein sequence ID" value="cds.Jr02_16840_p1"/>
    <property type="gene ID" value="Jr02_16840"/>
</dbReference>
<dbReference type="CDD" id="cd09272">
    <property type="entry name" value="RNase_HI_RT_Ty1"/>
    <property type="match status" value="1"/>
</dbReference>
<dbReference type="AlphaFoldDB" id="A0A833Y5Z3"/>
<protein>
    <recommendedName>
        <fullName evidence="3">Secreted RxLR effector protein 161-like</fullName>
    </recommendedName>
</protein>
<proteinExistence type="predicted"/>
<gene>
    <name evidence="1" type="ORF">F2P56_004740</name>
</gene>